<sequence>MNIRLAHDQDFYALLELDTLALTNLHRSEKIKQWVEEKTCYLIECNKIISAYGVLNYSFFEFGYIPMLMVRENFRHKHHGISLITYFQEICATPKLFTSTNQSNIPMQQLLIKAGFNNSGYIENLDEDDPELIFIYQKC</sequence>
<evidence type="ECO:0000259" key="1">
    <source>
        <dbReference type="PROSITE" id="PS51186"/>
    </source>
</evidence>
<dbReference type="PROSITE" id="PS51186">
    <property type="entry name" value="GNAT"/>
    <property type="match status" value="1"/>
</dbReference>
<evidence type="ECO:0000313" key="2">
    <source>
        <dbReference type="EMBL" id="ONG38973.1"/>
    </source>
</evidence>
<accession>A0A1S8CU02</accession>
<comment type="caution">
    <text evidence="2">The sequence shown here is derived from an EMBL/GenBank/DDBJ whole genome shotgun (WGS) entry which is preliminary data.</text>
</comment>
<name>A0A1S8CU02_9GAMM</name>
<reference evidence="2 3" key="1">
    <citation type="submission" date="2016-10" db="EMBL/GenBank/DDBJ databases">
        <title>Draft Genome sequence of Alkanindiges sp. strain H1.</title>
        <authorList>
            <person name="Subhash Y."/>
            <person name="Lee S."/>
        </authorList>
    </citation>
    <scope>NUCLEOTIDE SEQUENCE [LARGE SCALE GENOMIC DNA]</scope>
    <source>
        <strain evidence="2 3">H1</strain>
    </source>
</reference>
<dbReference type="GO" id="GO:0016747">
    <property type="term" value="F:acyltransferase activity, transferring groups other than amino-acyl groups"/>
    <property type="evidence" value="ECO:0007669"/>
    <property type="project" value="InterPro"/>
</dbReference>
<dbReference type="Proteomes" id="UP000192132">
    <property type="component" value="Unassembled WGS sequence"/>
</dbReference>
<dbReference type="OrthoDB" id="5638018at2"/>
<dbReference type="STRING" id="1907941.BKE30_10875"/>
<protein>
    <recommendedName>
        <fullName evidence="1">N-acetyltransferase domain-containing protein</fullName>
    </recommendedName>
</protein>
<keyword evidence="3" id="KW-1185">Reference proteome</keyword>
<dbReference type="SUPFAM" id="SSF55729">
    <property type="entry name" value="Acyl-CoA N-acyltransferases (Nat)"/>
    <property type="match status" value="1"/>
</dbReference>
<organism evidence="2 3">
    <name type="scientific">Alkanindiges hydrocarboniclasticus</name>
    <dbReference type="NCBI Taxonomy" id="1907941"/>
    <lineage>
        <taxon>Bacteria</taxon>
        <taxon>Pseudomonadati</taxon>
        <taxon>Pseudomonadota</taxon>
        <taxon>Gammaproteobacteria</taxon>
        <taxon>Moraxellales</taxon>
        <taxon>Moraxellaceae</taxon>
        <taxon>Alkanindiges</taxon>
    </lineage>
</organism>
<proteinExistence type="predicted"/>
<evidence type="ECO:0000313" key="3">
    <source>
        <dbReference type="Proteomes" id="UP000192132"/>
    </source>
</evidence>
<dbReference type="AlphaFoldDB" id="A0A1S8CU02"/>
<dbReference type="InterPro" id="IPR000182">
    <property type="entry name" value="GNAT_dom"/>
</dbReference>
<feature type="domain" description="N-acetyltransferase" evidence="1">
    <location>
        <begin position="1"/>
        <end position="139"/>
    </location>
</feature>
<dbReference type="Gene3D" id="3.40.630.30">
    <property type="match status" value="1"/>
</dbReference>
<gene>
    <name evidence="2" type="ORF">BKE30_10875</name>
</gene>
<dbReference type="InterPro" id="IPR016181">
    <property type="entry name" value="Acyl_CoA_acyltransferase"/>
</dbReference>
<dbReference type="EMBL" id="MLCN01000028">
    <property type="protein sequence ID" value="ONG38973.1"/>
    <property type="molecule type" value="Genomic_DNA"/>
</dbReference>